<feature type="region of interest" description="Disordered" evidence="1">
    <location>
        <begin position="391"/>
        <end position="433"/>
    </location>
</feature>
<dbReference type="AlphaFoldDB" id="A0A0D7BT54"/>
<feature type="region of interest" description="Disordered" evidence="1">
    <location>
        <begin position="1"/>
        <end position="54"/>
    </location>
</feature>
<dbReference type="Proteomes" id="UP000054007">
    <property type="component" value="Unassembled WGS sequence"/>
</dbReference>
<feature type="region of interest" description="Disordered" evidence="1">
    <location>
        <begin position="196"/>
        <end position="217"/>
    </location>
</feature>
<sequence length="727" mass="81166">MHTRGRSREVSRAAEARRASEERRRHRQQRSCALSAVATTGESIPQRTSRPTTTRTMKRIEETRFSQIAASELQAGPPVPRLATITTRSFSMADDSSLYAPSLTSDSDSLSPPLTASDVDFCDYFYCESPPSPPHTIEDQLHVAYAHDDIHLAKILLLKLKGIEVNSDDDPRIAAVQDEDFDEAFLPHGALLTDEEERRAKEAHRQEQERRQRQSWERRCQRIWENEKMRLQEDKLRIKAAKARAEEERRLRQKEQQRSSMHKTKLSYTALPQSHTRAPSSSSSLLSIPPPTLDLPPRRKRSRAQTPAPQSFAVSFEETLSAMEGPLFPISNAERGQTRAASSISTLTRQGTSLHPLDVLLDAEILRREPDERIRRRRNADAPRCLCRTQSWSSLSSPSDTDNSGSSFSSVSSAFTDVSTPSTSLESASHMQPPKRLVDVSDCHRCSAAAIPTTRLAAVPCDTHPLTPDSPTPRLASPIPAVSQPRTSRNQTKPAASNTRFGRLIQLAKGFQNAYMQAMVYSVMPTADLYPQTIAHADESKIISSNCLPHLPLPEGYRASPAHVRVFLEGLAELDSDSTILPSSYVCLDGAPRRTTLPYSAQPTRIFEKSMAPMPSPMQRFYHQTYLRERCGVKGMRLTDIDADLFGQMGKRPYVGSGGPRPRLRIIQNPVLMQYKALKGAVKARGGTLDSPGLKRGPMAMGQEKMLSYTIEWNRRSLLCPNTQHSV</sequence>
<evidence type="ECO:0000313" key="2">
    <source>
        <dbReference type="EMBL" id="KIY73440.1"/>
    </source>
</evidence>
<feature type="compositionally biased region" description="Polar residues" evidence="1">
    <location>
        <begin position="266"/>
        <end position="278"/>
    </location>
</feature>
<feature type="compositionally biased region" description="Low complexity" evidence="1">
    <location>
        <begin position="391"/>
        <end position="413"/>
    </location>
</feature>
<feature type="region of interest" description="Disordered" evidence="1">
    <location>
        <begin position="244"/>
        <end position="310"/>
    </location>
</feature>
<feature type="region of interest" description="Disordered" evidence="1">
    <location>
        <begin position="463"/>
        <end position="497"/>
    </location>
</feature>
<reference evidence="2 3" key="1">
    <citation type="journal article" date="2015" name="Fungal Genet. Biol.">
        <title>Evolution of novel wood decay mechanisms in Agaricales revealed by the genome sequences of Fistulina hepatica and Cylindrobasidium torrendii.</title>
        <authorList>
            <person name="Floudas D."/>
            <person name="Held B.W."/>
            <person name="Riley R."/>
            <person name="Nagy L.G."/>
            <person name="Koehler G."/>
            <person name="Ransdell A.S."/>
            <person name="Younus H."/>
            <person name="Chow J."/>
            <person name="Chiniquy J."/>
            <person name="Lipzen A."/>
            <person name="Tritt A."/>
            <person name="Sun H."/>
            <person name="Haridas S."/>
            <person name="LaButti K."/>
            <person name="Ohm R.A."/>
            <person name="Kues U."/>
            <person name="Blanchette R.A."/>
            <person name="Grigoriev I.V."/>
            <person name="Minto R.E."/>
            <person name="Hibbett D.S."/>
        </authorList>
    </citation>
    <scope>NUCLEOTIDE SEQUENCE [LARGE SCALE GENOMIC DNA]</scope>
    <source>
        <strain evidence="2 3">FP15055 ss-10</strain>
    </source>
</reference>
<evidence type="ECO:0000313" key="3">
    <source>
        <dbReference type="Proteomes" id="UP000054007"/>
    </source>
</evidence>
<feature type="compositionally biased region" description="Polar residues" evidence="1">
    <location>
        <begin position="484"/>
        <end position="497"/>
    </location>
</feature>
<feature type="compositionally biased region" description="Basic and acidic residues" evidence="1">
    <location>
        <begin position="1"/>
        <end position="23"/>
    </location>
</feature>
<feature type="compositionally biased region" description="Basic and acidic residues" evidence="1">
    <location>
        <begin position="244"/>
        <end position="257"/>
    </location>
</feature>
<dbReference type="OrthoDB" id="3270558at2759"/>
<protein>
    <submittedName>
        <fullName evidence="2">Uncharacterized protein</fullName>
    </submittedName>
</protein>
<evidence type="ECO:0000256" key="1">
    <source>
        <dbReference type="SAM" id="MobiDB-lite"/>
    </source>
</evidence>
<proteinExistence type="predicted"/>
<keyword evidence="3" id="KW-1185">Reference proteome</keyword>
<organism evidence="2 3">
    <name type="scientific">Cylindrobasidium torrendii FP15055 ss-10</name>
    <dbReference type="NCBI Taxonomy" id="1314674"/>
    <lineage>
        <taxon>Eukaryota</taxon>
        <taxon>Fungi</taxon>
        <taxon>Dikarya</taxon>
        <taxon>Basidiomycota</taxon>
        <taxon>Agaricomycotina</taxon>
        <taxon>Agaricomycetes</taxon>
        <taxon>Agaricomycetidae</taxon>
        <taxon>Agaricales</taxon>
        <taxon>Marasmiineae</taxon>
        <taxon>Physalacriaceae</taxon>
        <taxon>Cylindrobasidium</taxon>
    </lineage>
</organism>
<name>A0A0D7BT54_9AGAR</name>
<feature type="compositionally biased region" description="Polar residues" evidence="1">
    <location>
        <begin position="37"/>
        <end position="46"/>
    </location>
</feature>
<dbReference type="EMBL" id="KN880436">
    <property type="protein sequence ID" value="KIY73440.1"/>
    <property type="molecule type" value="Genomic_DNA"/>
</dbReference>
<accession>A0A0D7BT54</accession>
<gene>
    <name evidence="2" type="ORF">CYLTODRAFT_485585</name>
</gene>
<feature type="compositionally biased region" description="Polar residues" evidence="1">
    <location>
        <begin position="414"/>
        <end position="430"/>
    </location>
</feature>